<dbReference type="SUPFAM" id="SSF52540">
    <property type="entry name" value="P-loop containing nucleoside triphosphate hydrolases"/>
    <property type="match status" value="2"/>
</dbReference>
<dbReference type="SUPFAM" id="SSF56801">
    <property type="entry name" value="Acetyl-CoA synthetase-like"/>
    <property type="match status" value="1"/>
</dbReference>
<gene>
    <name evidence="1" type="ORF">EPICR_100056</name>
</gene>
<dbReference type="GO" id="GO:0016020">
    <property type="term" value="C:membrane"/>
    <property type="evidence" value="ECO:0007669"/>
    <property type="project" value="InterPro"/>
</dbReference>
<organism evidence="1">
    <name type="scientific">uncultured Desulfobacteraceae bacterium</name>
    <dbReference type="NCBI Taxonomy" id="218296"/>
    <lineage>
        <taxon>Bacteria</taxon>
        <taxon>Pseudomonadati</taxon>
        <taxon>Thermodesulfobacteriota</taxon>
        <taxon>Desulfobacteria</taxon>
        <taxon>Desulfobacterales</taxon>
        <taxon>Desulfobacteraceae</taxon>
        <taxon>environmental samples</taxon>
    </lineage>
</organism>
<dbReference type="Gene3D" id="3.30.300.30">
    <property type="match status" value="1"/>
</dbReference>
<protein>
    <recommendedName>
        <fullName evidence="2">Sulfotransferase domain-containing protein</fullName>
    </recommendedName>
</protein>
<dbReference type="Pfam" id="PF03567">
    <property type="entry name" value="Sulfotransfer_2"/>
    <property type="match status" value="1"/>
</dbReference>
<dbReference type="Gene3D" id="3.90.550.10">
    <property type="entry name" value="Spore Coat Polysaccharide Biosynthesis Protein SpsA, Chain A"/>
    <property type="match status" value="1"/>
</dbReference>
<dbReference type="EMBL" id="CAACVI010000002">
    <property type="protein sequence ID" value="VEN73010.1"/>
    <property type="molecule type" value="Genomic_DNA"/>
</dbReference>
<name>A0A484HHA3_9BACT</name>
<dbReference type="Gene3D" id="3.40.50.300">
    <property type="entry name" value="P-loop containing nucleotide triphosphate hydrolases"/>
    <property type="match status" value="2"/>
</dbReference>
<dbReference type="SUPFAM" id="SSF53448">
    <property type="entry name" value="Nucleotide-diphospho-sugar transferases"/>
    <property type="match status" value="1"/>
</dbReference>
<dbReference type="AlphaFoldDB" id="A0A484HHA3"/>
<evidence type="ECO:0008006" key="2">
    <source>
        <dbReference type="Google" id="ProtNLM"/>
    </source>
</evidence>
<dbReference type="InterPro" id="IPR005331">
    <property type="entry name" value="Sulfotransferase"/>
</dbReference>
<proteinExistence type="predicted"/>
<reference evidence="1" key="1">
    <citation type="submission" date="2019-01" db="EMBL/GenBank/DDBJ databases">
        <authorList>
            <consortium name="Genoscope - CEA"/>
            <person name="William W."/>
        </authorList>
    </citation>
    <scope>NUCLEOTIDE SEQUENCE</scope>
    <source>
        <strain evidence="1">CR-1</strain>
    </source>
</reference>
<accession>A0A484HHA3</accession>
<sequence length="997" mass="115708">MTSTKPTVEFRLVVSANEKYLRMLRYFLESLMMFGGPLAKSAHFVVSIWRDTPFRDLIAECPWLNEFPVTIRWPDVDLSKKYNYHGIVAYRLSLESTADIIVLCDTDLLFAGDFDALLLTSHLQQKLLGFVAHVSPFRVGNLSHKNNDTWWKHVFDAAGLPLPVFGETHTGWNMRAFMLNASKSKSDQRNEMLSYKHCPYYFNYGFVVSPRSHIEKMGKTFEQDLEHVDTALETYFKSQIANSLSFVRHHIPCGVFSLNYNYPLHLCEKEFRAINQDPEGHNAPDDIKIFHYLGDGRFTDEDFSTEKALEKALKRRNLSPSERVFQKRLGRIHHKVKKMNNPEFTQLPQRLGKTIPDYMIPSAFVMVERLPLTHTGKVDPDSTRFSQKSPTKNARIAWRNKPRIQWPASSPFIIGGAELSGTTIKTLKSSPMLKELEEWIPIYLSYWAAPLPPGIENAMSRLLEDLLGEQIPGFKKKETPETWGFQFPGSIFLLPFLSRKFPRMKFLHVISDGRKTAFNQNRDELKKIGASLLKPREKSWETPFISMAMWKRIHIMAARHGETVMKDRYLRVRVEDFIHDPAPATKRLRRFLGLSGDIKKIAPKKIIQSPATGRWKSNSHSTLMALNIIGKPGLEKFGYMSLNEKILKTPLTHAGKIKGIRYQREKIGSNLKKLKKEFGAFPEYSASMSSSPPCREMRRGDADHVKIVSIHVPKTAGTAFKEILTQIFDPQRIYFDYDDPEFTKDQILRRLNKISHRELESISSDKKAIHGHFFVKKYERFFPGAKRIVWLRHPLLRFISLYFYVTKPQMKKINPFLYGMLFEKKLDIIEFIKSKTWNDKNWNFCEGRPLSNFYFAGIQEFFAEDMKELSRILDWPPVTVPRLNRNKTSNYHKRILAIFTDENIINALLSSPVFKKELALYQWALDLRSKRRGEKRISHHEILEKEIANIAARQTKKEMDALKSGCEKIHRHLPNSKVKQNEIAPIVEWNSAKEASF</sequence>
<evidence type="ECO:0000313" key="1">
    <source>
        <dbReference type="EMBL" id="VEN73010.1"/>
    </source>
</evidence>
<dbReference type="Pfam" id="PF13469">
    <property type="entry name" value="Sulfotransfer_3"/>
    <property type="match status" value="1"/>
</dbReference>
<dbReference type="InterPro" id="IPR045851">
    <property type="entry name" value="AMP-bd_C_sf"/>
</dbReference>
<dbReference type="InterPro" id="IPR029044">
    <property type="entry name" value="Nucleotide-diphossugar_trans"/>
</dbReference>
<dbReference type="InterPro" id="IPR027417">
    <property type="entry name" value="P-loop_NTPase"/>
</dbReference>
<dbReference type="GO" id="GO:0008146">
    <property type="term" value="F:sulfotransferase activity"/>
    <property type="evidence" value="ECO:0007669"/>
    <property type="project" value="InterPro"/>
</dbReference>